<name>A0A0B0EFC3_9BACT</name>
<dbReference type="Proteomes" id="UP000030652">
    <property type="component" value="Unassembled WGS sequence"/>
</dbReference>
<comment type="caution">
    <text evidence="1">The sequence shown here is derived from an EMBL/GenBank/DDBJ whole genome shotgun (WGS) entry which is preliminary data.</text>
</comment>
<protein>
    <submittedName>
        <fullName evidence="1">Uncharacterized protein</fullName>
    </submittedName>
</protein>
<accession>A0A0B0EFC3</accession>
<dbReference type="EMBL" id="JRYO01000174">
    <property type="protein sequence ID" value="KHE91802.1"/>
    <property type="molecule type" value="Genomic_DNA"/>
</dbReference>
<dbReference type="AlphaFoldDB" id="A0A0B0EFC3"/>
<proteinExistence type="predicted"/>
<gene>
    <name evidence="1" type="ORF">SCABRO_02441</name>
</gene>
<evidence type="ECO:0000313" key="2">
    <source>
        <dbReference type="Proteomes" id="UP000030652"/>
    </source>
</evidence>
<sequence length="78" mass="8983">MEKLRRQIIEGISEKYKEVSKYLNEKGRRIWAATEAANIGWGGITIVFEGTGIDHKTIRKGIAELNAENREINRVRKK</sequence>
<evidence type="ECO:0000313" key="1">
    <source>
        <dbReference type="EMBL" id="KHE91802.1"/>
    </source>
</evidence>
<organism evidence="1 2">
    <name type="scientific">Candidatus Scalindua brodae</name>
    <dbReference type="NCBI Taxonomy" id="237368"/>
    <lineage>
        <taxon>Bacteria</taxon>
        <taxon>Pseudomonadati</taxon>
        <taxon>Planctomycetota</taxon>
        <taxon>Candidatus Brocadiia</taxon>
        <taxon>Candidatus Brocadiales</taxon>
        <taxon>Candidatus Scalinduaceae</taxon>
        <taxon>Candidatus Scalindua</taxon>
    </lineage>
</organism>
<feature type="non-terminal residue" evidence="1">
    <location>
        <position position="78"/>
    </location>
</feature>
<reference evidence="1 2" key="1">
    <citation type="submission" date="2014-10" db="EMBL/GenBank/DDBJ databases">
        <title>Draft genome of anammox bacterium scalindua brodae, obtained using differential coverage binning of sequence data from two enrichment reactors.</title>
        <authorList>
            <person name="Speth D.R."/>
            <person name="Russ L."/>
            <person name="Kartal B."/>
            <person name="Op den Camp H.J."/>
            <person name="Dutilh B.E."/>
            <person name="Jetten M.S."/>
        </authorList>
    </citation>
    <scope>NUCLEOTIDE SEQUENCE [LARGE SCALE GENOMIC DNA]</scope>
    <source>
        <strain evidence="1">RU1</strain>
    </source>
</reference>